<name>A0AAW0DP55_9AGAR</name>
<reference evidence="2 3" key="1">
    <citation type="journal article" date="2024" name="J Genomics">
        <title>Draft genome sequencing and assembly of Favolaschia claudopus CIRM-BRFM 2984 isolated from oak limbs.</title>
        <authorList>
            <person name="Navarro D."/>
            <person name="Drula E."/>
            <person name="Chaduli D."/>
            <person name="Cazenave R."/>
            <person name="Ahrendt S."/>
            <person name="Wang J."/>
            <person name="Lipzen A."/>
            <person name="Daum C."/>
            <person name="Barry K."/>
            <person name="Grigoriev I.V."/>
            <person name="Favel A."/>
            <person name="Rosso M.N."/>
            <person name="Martin F."/>
        </authorList>
    </citation>
    <scope>NUCLEOTIDE SEQUENCE [LARGE SCALE GENOMIC DNA]</scope>
    <source>
        <strain evidence="2 3">CIRM-BRFM 2984</strain>
    </source>
</reference>
<accession>A0AAW0DP55</accession>
<keyword evidence="1" id="KW-0175">Coiled coil</keyword>
<sequence>MTTSTSQLRKRIEDLDTQIADQRRVLLDLEQSRDDLEQELNETATFDVLTLPVEVTIEIFMWFQQIGYAAHIPHSLYSSAADIVPLVCRTWRNVALATPMLWSVLGVDVENGTELMSEPLLVRYIDKWLGRAKQCPLSLEFISNGDNNFTSDRFRELIWRWAPQIRSLRLWITIRDIRLLELDSTNFPMLEKADVMYIQAEYHADLGPVNLFQNAPLLYDLRLDVEETTIGMLPWSQLTKVDGTLSDLELLLLAPNLTELACEFVPDDDASFSLKEHSNLKRLTISAAGFLVNGDILQYLTLPALLSLDIARAAETTHTALASFLKRSSPPLVSISLRGNDACVEEWDEFMPLIDRTFESVEIREMEERNAGYFLDDARFNPYPKIKSLTINYPGKRPPFDLVQFLYGLEHVRSFKFLWNSDPFFLEQTVSAECGGEEITDTVRKHISYSSSAGMDIYIGTESQNYAERYVLQLRVGSFTQV</sequence>
<dbReference type="SUPFAM" id="SSF52047">
    <property type="entry name" value="RNI-like"/>
    <property type="match status" value="1"/>
</dbReference>
<feature type="coiled-coil region" evidence="1">
    <location>
        <begin position="12"/>
        <end position="39"/>
    </location>
</feature>
<comment type="caution">
    <text evidence="2">The sequence shown here is derived from an EMBL/GenBank/DDBJ whole genome shotgun (WGS) entry which is preliminary data.</text>
</comment>
<evidence type="ECO:0000313" key="3">
    <source>
        <dbReference type="Proteomes" id="UP001362999"/>
    </source>
</evidence>
<dbReference type="InterPro" id="IPR032675">
    <property type="entry name" value="LRR_dom_sf"/>
</dbReference>
<evidence type="ECO:0008006" key="4">
    <source>
        <dbReference type="Google" id="ProtNLM"/>
    </source>
</evidence>
<evidence type="ECO:0000313" key="2">
    <source>
        <dbReference type="EMBL" id="KAK7054166.1"/>
    </source>
</evidence>
<dbReference type="Proteomes" id="UP001362999">
    <property type="component" value="Unassembled WGS sequence"/>
</dbReference>
<proteinExistence type="predicted"/>
<dbReference type="AlphaFoldDB" id="A0AAW0DP55"/>
<dbReference type="Gene3D" id="3.80.10.10">
    <property type="entry name" value="Ribonuclease Inhibitor"/>
    <property type="match status" value="1"/>
</dbReference>
<dbReference type="EMBL" id="JAWWNJ010000006">
    <property type="protein sequence ID" value="KAK7054166.1"/>
    <property type="molecule type" value="Genomic_DNA"/>
</dbReference>
<organism evidence="2 3">
    <name type="scientific">Favolaschia claudopus</name>
    <dbReference type="NCBI Taxonomy" id="2862362"/>
    <lineage>
        <taxon>Eukaryota</taxon>
        <taxon>Fungi</taxon>
        <taxon>Dikarya</taxon>
        <taxon>Basidiomycota</taxon>
        <taxon>Agaricomycotina</taxon>
        <taxon>Agaricomycetes</taxon>
        <taxon>Agaricomycetidae</taxon>
        <taxon>Agaricales</taxon>
        <taxon>Marasmiineae</taxon>
        <taxon>Mycenaceae</taxon>
        <taxon>Favolaschia</taxon>
    </lineage>
</organism>
<evidence type="ECO:0000256" key="1">
    <source>
        <dbReference type="SAM" id="Coils"/>
    </source>
</evidence>
<protein>
    <recommendedName>
        <fullName evidence="4">F-box domain-containing protein</fullName>
    </recommendedName>
</protein>
<gene>
    <name evidence="2" type="ORF">R3P38DRAFT_3171730</name>
</gene>
<keyword evidence="3" id="KW-1185">Reference proteome</keyword>